<dbReference type="Gene3D" id="3.30.428.10">
    <property type="entry name" value="HIT-like"/>
    <property type="match status" value="1"/>
</dbReference>
<proteinExistence type="predicted"/>
<dbReference type="PANTHER" id="PTHR46243:SF1">
    <property type="entry name" value="BIS(5'-ADENOSYL)-TRIPHOSPHATASE"/>
    <property type="match status" value="1"/>
</dbReference>
<dbReference type="PANTHER" id="PTHR46243">
    <property type="entry name" value="BIS(5'-ADENOSYL)-TRIPHOSPHATASE"/>
    <property type="match status" value="1"/>
</dbReference>
<sequence>MPFDFGRWTIDDTEVFYIGEYSFAFVNLRPIRKHHVLVCPIRKVERLKDLELHELSEMMKIASLISQKIANGACNIAIQDGIDAGQTVNHVHIHVVPREGEGILHIDRLYGDRSPAQMAAEATILRSMMQDYHIEECA</sequence>
<dbReference type="AlphaFoldDB" id="A0AAU9K6N5"/>
<dbReference type="InterPro" id="IPR011146">
    <property type="entry name" value="HIT-like"/>
</dbReference>
<gene>
    <name evidence="3" type="ORF">BSTOLATCC_MIC53378</name>
</gene>
<evidence type="ECO:0000313" key="4">
    <source>
        <dbReference type="Proteomes" id="UP001162131"/>
    </source>
</evidence>
<comment type="caution">
    <text evidence="3">The sequence shown here is derived from an EMBL/GenBank/DDBJ whole genome shotgun (WGS) entry which is preliminary data.</text>
</comment>
<keyword evidence="4" id="KW-1185">Reference proteome</keyword>
<evidence type="ECO:0000313" key="3">
    <source>
        <dbReference type="EMBL" id="CAG9331303.1"/>
    </source>
</evidence>
<feature type="short sequence motif" description="Histidine triad motif" evidence="1">
    <location>
        <begin position="90"/>
        <end position="94"/>
    </location>
</feature>
<dbReference type="Proteomes" id="UP001162131">
    <property type="component" value="Unassembled WGS sequence"/>
</dbReference>
<protein>
    <recommendedName>
        <fullName evidence="2">HIT domain-containing protein</fullName>
    </recommendedName>
</protein>
<dbReference type="InterPro" id="IPR036265">
    <property type="entry name" value="HIT-like_sf"/>
</dbReference>
<dbReference type="PROSITE" id="PS51084">
    <property type="entry name" value="HIT_2"/>
    <property type="match status" value="1"/>
</dbReference>
<evidence type="ECO:0000256" key="1">
    <source>
        <dbReference type="PROSITE-ProRule" id="PRU00464"/>
    </source>
</evidence>
<dbReference type="Pfam" id="PF01230">
    <property type="entry name" value="HIT"/>
    <property type="match status" value="1"/>
</dbReference>
<reference evidence="3" key="1">
    <citation type="submission" date="2021-09" db="EMBL/GenBank/DDBJ databases">
        <authorList>
            <consortium name="AG Swart"/>
            <person name="Singh M."/>
            <person name="Singh A."/>
            <person name="Seah K."/>
            <person name="Emmerich C."/>
        </authorList>
    </citation>
    <scope>NUCLEOTIDE SEQUENCE</scope>
    <source>
        <strain evidence="3">ATCC30299</strain>
    </source>
</reference>
<feature type="domain" description="HIT" evidence="2">
    <location>
        <begin position="1"/>
        <end position="106"/>
    </location>
</feature>
<evidence type="ECO:0000259" key="2">
    <source>
        <dbReference type="PROSITE" id="PS51084"/>
    </source>
</evidence>
<dbReference type="PROSITE" id="PS00892">
    <property type="entry name" value="HIT_1"/>
    <property type="match status" value="1"/>
</dbReference>
<dbReference type="EMBL" id="CAJZBQ010000053">
    <property type="protein sequence ID" value="CAG9331303.1"/>
    <property type="molecule type" value="Genomic_DNA"/>
</dbReference>
<dbReference type="InterPro" id="IPR051884">
    <property type="entry name" value="Bis(5'-adenosyl)-TPase_reg"/>
</dbReference>
<dbReference type="InterPro" id="IPR019808">
    <property type="entry name" value="Histidine_triad_CS"/>
</dbReference>
<dbReference type="GO" id="GO:0003824">
    <property type="term" value="F:catalytic activity"/>
    <property type="evidence" value="ECO:0007669"/>
    <property type="project" value="InterPro"/>
</dbReference>
<name>A0AAU9K6N5_9CILI</name>
<organism evidence="3 4">
    <name type="scientific">Blepharisma stoltei</name>
    <dbReference type="NCBI Taxonomy" id="1481888"/>
    <lineage>
        <taxon>Eukaryota</taxon>
        <taxon>Sar</taxon>
        <taxon>Alveolata</taxon>
        <taxon>Ciliophora</taxon>
        <taxon>Postciliodesmatophora</taxon>
        <taxon>Heterotrichea</taxon>
        <taxon>Heterotrichida</taxon>
        <taxon>Blepharismidae</taxon>
        <taxon>Blepharisma</taxon>
    </lineage>
</organism>
<dbReference type="SUPFAM" id="SSF54197">
    <property type="entry name" value="HIT-like"/>
    <property type="match status" value="1"/>
</dbReference>
<accession>A0AAU9K6N5</accession>